<organism evidence="1 2">
    <name type="scientific">Knipowitschia caucasica</name>
    <name type="common">Caucasian dwarf goby</name>
    <name type="synonym">Pomatoschistus caucasicus</name>
    <dbReference type="NCBI Taxonomy" id="637954"/>
    <lineage>
        <taxon>Eukaryota</taxon>
        <taxon>Metazoa</taxon>
        <taxon>Chordata</taxon>
        <taxon>Craniata</taxon>
        <taxon>Vertebrata</taxon>
        <taxon>Euteleostomi</taxon>
        <taxon>Actinopterygii</taxon>
        <taxon>Neopterygii</taxon>
        <taxon>Teleostei</taxon>
        <taxon>Neoteleostei</taxon>
        <taxon>Acanthomorphata</taxon>
        <taxon>Gobiaria</taxon>
        <taxon>Gobiiformes</taxon>
        <taxon>Gobioidei</taxon>
        <taxon>Gobiidae</taxon>
        <taxon>Gobiinae</taxon>
        <taxon>Knipowitschia</taxon>
    </lineage>
</organism>
<protein>
    <submittedName>
        <fullName evidence="1">Uncharacterized protein</fullName>
    </submittedName>
</protein>
<dbReference type="AlphaFoldDB" id="A0AAV2JST1"/>
<gene>
    <name evidence="1" type="ORF">KC01_LOCUS11377</name>
</gene>
<dbReference type="EMBL" id="OZ035836">
    <property type="protein sequence ID" value="CAL1580550.1"/>
    <property type="molecule type" value="Genomic_DNA"/>
</dbReference>
<name>A0AAV2JST1_KNICA</name>
<evidence type="ECO:0000313" key="2">
    <source>
        <dbReference type="Proteomes" id="UP001497482"/>
    </source>
</evidence>
<evidence type="ECO:0000313" key="1">
    <source>
        <dbReference type="EMBL" id="CAL1580550.1"/>
    </source>
</evidence>
<accession>A0AAV2JST1</accession>
<reference evidence="1 2" key="1">
    <citation type="submission" date="2024-04" db="EMBL/GenBank/DDBJ databases">
        <authorList>
            <person name="Waldvogel A.-M."/>
            <person name="Schoenle A."/>
        </authorList>
    </citation>
    <scope>NUCLEOTIDE SEQUENCE [LARGE SCALE GENOMIC DNA]</scope>
</reference>
<keyword evidence="2" id="KW-1185">Reference proteome</keyword>
<dbReference type="Proteomes" id="UP001497482">
    <property type="component" value="Chromosome 14"/>
</dbReference>
<proteinExistence type="predicted"/>
<sequence length="165" mass="16584">MGFNGFWGGGGLGGGVLFGGGWGLRVVWCEWGGNLGGGGCCFNGVDVDCWDGGDVGGIEGVLGLWDLGLVCGMVGNIDDGDGGFLGICGMGWGSGIMGIGGGFWVGVLLDFGCGELGVWWGYGIGRGFVGCGGGGLGMIVWWGMWVGLVDDMGLGVEEVVGGRRK</sequence>